<evidence type="ECO:0000313" key="2">
    <source>
        <dbReference type="EMBL" id="PHV58400.1"/>
    </source>
</evidence>
<keyword evidence="1" id="KW-0472">Membrane</keyword>
<organism evidence="2 3">
    <name type="scientific">Streptococcus macedonicus</name>
    <name type="common">Streptococcus gallolyticus macedonicus</name>
    <dbReference type="NCBI Taxonomy" id="59310"/>
    <lineage>
        <taxon>Bacteria</taxon>
        <taxon>Bacillati</taxon>
        <taxon>Bacillota</taxon>
        <taxon>Bacilli</taxon>
        <taxon>Lactobacillales</taxon>
        <taxon>Streptococcaceae</taxon>
        <taxon>Streptococcus</taxon>
    </lineage>
</organism>
<keyword evidence="1" id="KW-1133">Transmembrane helix</keyword>
<dbReference type="AlphaFoldDB" id="A0AAP8FZR7"/>
<evidence type="ECO:0000256" key="1">
    <source>
        <dbReference type="SAM" id="Phobius"/>
    </source>
</evidence>
<reference evidence="2 3" key="1">
    <citation type="submission" date="2017-10" db="EMBL/GenBank/DDBJ databases">
        <title>Whole-genome sequence of three Streptococcus macedonicus strains isolated from Italian cheeses of the Veneto region.</title>
        <authorList>
            <person name="Treu L."/>
            <person name="De Diego-Diaz B."/>
            <person name="Papadimitriou K."/>
            <person name="Tsakalidou E."/>
            <person name="Corich V."/>
            <person name="Giacomini A."/>
        </authorList>
    </citation>
    <scope>NUCLEOTIDE SEQUENCE [LARGE SCALE GENOMIC DNA]</scope>
    <source>
        <strain evidence="2 3">19AS</strain>
    </source>
</reference>
<name>A0AAP8FZR7_STRMC</name>
<comment type="caution">
    <text evidence="2">The sequence shown here is derived from an EMBL/GenBank/DDBJ whole genome shotgun (WGS) entry which is preliminary data.</text>
</comment>
<feature type="transmembrane region" description="Helical" evidence="1">
    <location>
        <begin position="37"/>
        <end position="64"/>
    </location>
</feature>
<dbReference type="EMBL" id="PEBN01000013">
    <property type="protein sequence ID" value="PHV58400.1"/>
    <property type="molecule type" value="Genomic_DNA"/>
</dbReference>
<dbReference type="RefSeq" id="WP_099421100.1">
    <property type="nucleotide sequence ID" value="NZ_PEBN01000013.1"/>
</dbReference>
<protein>
    <submittedName>
        <fullName evidence="2">Uncharacterized protein</fullName>
    </submittedName>
</protein>
<accession>A0AAP8FZR7</accession>
<gene>
    <name evidence="2" type="ORF">CS009_02510</name>
</gene>
<keyword evidence="1" id="KW-0812">Transmembrane</keyword>
<feature type="transmembrane region" description="Helical" evidence="1">
    <location>
        <begin position="70"/>
        <end position="92"/>
    </location>
</feature>
<evidence type="ECO:0000313" key="3">
    <source>
        <dbReference type="Proteomes" id="UP000221763"/>
    </source>
</evidence>
<dbReference type="Proteomes" id="UP000221763">
    <property type="component" value="Unassembled WGS sequence"/>
</dbReference>
<proteinExistence type="predicted"/>
<feature type="transmembrane region" description="Helical" evidence="1">
    <location>
        <begin position="13"/>
        <end position="30"/>
    </location>
</feature>
<sequence>MIIFVSLKKLVQTFWWLIAAIAFYVFYKTIGLSMAFLLVIGLLALYFAPFLFLPIVLIAIGVHFTGDFSFIADTISSAFVLAVMGIVLLIVVGGGGERAMKQAEKKALKERQKRQKH</sequence>